<dbReference type="Proteomes" id="UP000694545">
    <property type="component" value="Unplaced"/>
</dbReference>
<dbReference type="InterPro" id="IPR017157">
    <property type="entry name" value="Arylacetamide_deacetylase"/>
</dbReference>
<dbReference type="InterPro" id="IPR013094">
    <property type="entry name" value="AB_hydrolase_3"/>
</dbReference>
<feature type="domain" description="Alpha/beta hydrolase fold-3" evidence="4">
    <location>
        <begin position="276"/>
        <end position="344"/>
    </location>
</feature>
<dbReference type="OMA" id="MGLCSQF"/>
<evidence type="ECO:0000313" key="6">
    <source>
        <dbReference type="Proteomes" id="UP000694545"/>
    </source>
</evidence>
<dbReference type="GO" id="GO:0052689">
    <property type="term" value="F:carboxylic ester hydrolase activity"/>
    <property type="evidence" value="ECO:0007669"/>
    <property type="project" value="InterPro"/>
</dbReference>
<keyword evidence="2" id="KW-0378">Hydrolase</keyword>
<dbReference type="InterPro" id="IPR050300">
    <property type="entry name" value="GDXG_lipolytic_enzyme"/>
</dbReference>
<dbReference type="GO" id="GO:0016020">
    <property type="term" value="C:membrane"/>
    <property type="evidence" value="ECO:0007669"/>
    <property type="project" value="InterPro"/>
</dbReference>
<proteinExistence type="inferred from homology"/>
<dbReference type="Ensembl" id="ENSVKKT00000024725.1">
    <property type="protein sequence ID" value="ENSVKKP00000024134.1"/>
    <property type="gene ID" value="ENSVKKG00000015929.1"/>
</dbReference>
<reference evidence="5" key="2">
    <citation type="submission" date="2025-09" db="UniProtKB">
        <authorList>
            <consortium name="Ensembl"/>
        </authorList>
    </citation>
    <scope>IDENTIFICATION</scope>
</reference>
<evidence type="ECO:0000256" key="2">
    <source>
        <dbReference type="ARBA" id="ARBA00022801"/>
    </source>
</evidence>
<feature type="domain" description="Alpha/beta hydrolase fold-3" evidence="4">
    <location>
        <begin position="77"/>
        <end position="220"/>
    </location>
</feature>
<dbReference type="SUPFAM" id="SSF53474">
    <property type="entry name" value="alpha/beta-Hydrolases"/>
    <property type="match status" value="1"/>
</dbReference>
<evidence type="ECO:0000259" key="4">
    <source>
        <dbReference type="Pfam" id="PF07859"/>
    </source>
</evidence>
<dbReference type="AlphaFoldDB" id="A0A8D2LL84"/>
<feature type="active site" evidence="3">
    <location>
        <position position="341"/>
    </location>
</feature>
<name>A0A8D2LL84_VARKO</name>
<dbReference type="Pfam" id="PF07859">
    <property type="entry name" value="Abhydrolase_3"/>
    <property type="match status" value="2"/>
</dbReference>
<dbReference type="Gene3D" id="3.40.50.1820">
    <property type="entry name" value="alpha/beta hydrolase"/>
    <property type="match status" value="1"/>
</dbReference>
<evidence type="ECO:0000256" key="3">
    <source>
        <dbReference type="PIRSR" id="PIRSR037251-1"/>
    </source>
</evidence>
<dbReference type="InterPro" id="IPR029058">
    <property type="entry name" value="AB_hydrolase_fold"/>
</dbReference>
<reference evidence="5" key="1">
    <citation type="submission" date="2025-08" db="UniProtKB">
        <authorList>
            <consortium name="Ensembl"/>
        </authorList>
    </citation>
    <scope>IDENTIFICATION</scope>
</reference>
<feature type="active site" evidence="3">
    <location>
        <position position="155"/>
    </location>
</feature>
<feature type="active site" evidence="3">
    <location>
        <position position="311"/>
    </location>
</feature>
<dbReference type="PIRSF" id="PIRSF037251">
    <property type="entry name" value="Arylacetamide_deacetylase"/>
    <property type="match status" value="1"/>
</dbReference>
<dbReference type="PANTHER" id="PTHR48081">
    <property type="entry name" value="AB HYDROLASE SUPERFAMILY PROTEIN C4A8.06C"/>
    <property type="match status" value="1"/>
</dbReference>
<keyword evidence="6" id="KW-1185">Reference proteome</keyword>
<comment type="similarity">
    <text evidence="1">Belongs to the 'GDXG' lipolytic enzyme family.</text>
</comment>
<sequence>MSPSPLCPEKMWPKVRKVDYILWKMGLCSQFVFLRIVVDGLPPEKESRLSIKNTFFENVPVRLYQPRVPCPGKRKGILFIHGGSGIFGSIDAYENVCRYLAWKCDAVVASVGYHLAPEYRYPTQFRDCLVATEVFMKSTEEYGVNPDQIVICGDSIGGTLCAFVTQDLVKRTDFPKLRAQVLVGPFLQGLDFNLLSYQQNRLVPIVSQTLFLYFILLYITKNKSVLEFVVEETHIPEDRKEMFKKWLNPEHIPQRVKMRGSYTEFQPPSYAFDNIYSLMKVITEPALSPLLVEDAIIQQLPDTFILTCEFDVLRDDGLLYKKRLEDNGVQVSWCHLQDGFHGVLLLFKRWFLNFPFAQRGMDSIVNYINSL</sequence>
<protein>
    <recommendedName>
        <fullName evidence="4">Alpha/beta hydrolase fold-3 domain-containing protein</fullName>
    </recommendedName>
</protein>
<evidence type="ECO:0000256" key="1">
    <source>
        <dbReference type="ARBA" id="ARBA00010515"/>
    </source>
</evidence>
<organism evidence="5 6">
    <name type="scientific">Varanus komodoensis</name>
    <name type="common">Komodo dragon</name>
    <dbReference type="NCBI Taxonomy" id="61221"/>
    <lineage>
        <taxon>Eukaryota</taxon>
        <taxon>Metazoa</taxon>
        <taxon>Chordata</taxon>
        <taxon>Craniata</taxon>
        <taxon>Vertebrata</taxon>
        <taxon>Euteleostomi</taxon>
        <taxon>Lepidosauria</taxon>
        <taxon>Squamata</taxon>
        <taxon>Bifurcata</taxon>
        <taxon>Unidentata</taxon>
        <taxon>Episquamata</taxon>
        <taxon>Toxicofera</taxon>
        <taxon>Anguimorpha</taxon>
        <taxon>Paleoanguimorpha</taxon>
        <taxon>Varanoidea</taxon>
        <taxon>Varanidae</taxon>
        <taxon>Varanus</taxon>
    </lineage>
</organism>
<dbReference type="PANTHER" id="PTHR48081:SF32">
    <property type="entry name" value="ALPHA_BETA HYDROLASE FOLD-3 DOMAIN-CONTAINING PROTEIN"/>
    <property type="match status" value="1"/>
</dbReference>
<evidence type="ECO:0000313" key="5">
    <source>
        <dbReference type="Ensembl" id="ENSVKKP00000024134.1"/>
    </source>
</evidence>
<accession>A0A8D2LL84</accession>